<dbReference type="Pfam" id="PF00071">
    <property type="entry name" value="Ras"/>
    <property type="match status" value="1"/>
</dbReference>
<keyword evidence="1" id="KW-0547">Nucleotide-binding</keyword>
<feature type="non-terminal residue" evidence="2">
    <location>
        <position position="1"/>
    </location>
</feature>
<dbReference type="SUPFAM" id="SSF52540">
    <property type="entry name" value="P-loop containing nucleoside triphosphate hydrolases"/>
    <property type="match status" value="1"/>
</dbReference>
<dbReference type="InterPro" id="IPR001806">
    <property type="entry name" value="Small_GTPase"/>
</dbReference>
<dbReference type="AlphaFoldDB" id="A0A146KCY2"/>
<accession>A0A146KCY2</accession>
<organism evidence="2">
    <name type="scientific">Trepomonas sp. PC1</name>
    <dbReference type="NCBI Taxonomy" id="1076344"/>
    <lineage>
        <taxon>Eukaryota</taxon>
        <taxon>Metamonada</taxon>
        <taxon>Diplomonadida</taxon>
        <taxon>Hexamitidae</taxon>
        <taxon>Hexamitinae</taxon>
        <taxon>Trepomonas</taxon>
    </lineage>
</organism>
<dbReference type="GO" id="GO:0005525">
    <property type="term" value="F:GTP binding"/>
    <property type="evidence" value="ECO:0007669"/>
    <property type="project" value="InterPro"/>
</dbReference>
<evidence type="ECO:0000313" key="2">
    <source>
        <dbReference type="EMBL" id="JAP93209.1"/>
    </source>
</evidence>
<evidence type="ECO:0000256" key="1">
    <source>
        <dbReference type="ARBA" id="ARBA00022741"/>
    </source>
</evidence>
<protein>
    <submittedName>
        <fullName evidence="2">Rab-like protein</fullName>
    </submittedName>
</protein>
<dbReference type="EMBL" id="GDID01003397">
    <property type="protein sequence ID" value="JAP93209.1"/>
    <property type="molecule type" value="Transcribed_RNA"/>
</dbReference>
<name>A0A146KCY2_9EUKA</name>
<dbReference type="PROSITE" id="PS51419">
    <property type="entry name" value="RAB"/>
    <property type="match status" value="1"/>
</dbReference>
<sequence>AFIGESYSGKAQLLNRWIRNDFREALPPTISSYRCEKLIPDLKIQFEAWGVKSNHGYRSMMKIYLTNSSLCLICIDLSNSINKCISEIISFTQELVQCKLRSVVVGTKNDIQVCRDQVQQFCDWNRIAFIAVSAQTSENIDQLTDFILKQKEEEKFYFSIQKQLLSPIKIESDDDVKMIRF</sequence>
<dbReference type="GO" id="GO:0003924">
    <property type="term" value="F:GTPase activity"/>
    <property type="evidence" value="ECO:0007669"/>
    <property type="project" value="InterPro"/>
</dbReference>
<reference evidence="2" key="1">
    <citation type="submission" date="2015-07" db="EMBL/GenBank/DDBJ databases">
        <title>Adaptation to a free-living lifestyle via gene acquisitions in the diplomonad Trepomonas sp. PC1.</title>
        <authorList>
            <person name="Xu F."/>
            <person name="Jerlstrom-Hultqvist J."/>
            <person name="Kolisko M."/>
            <person name="Simpson A.G.B."/>
            <person name="Roger A.J."/>
            <person name="Svard S.G."/>
            <person name="Andersson J.O."/>
        </authorList>
    </citation>
    <scope>NUCLEOTIDE SEQUENCE</scope>
    <source>
        <strain evidence="2">PC1</strain>
    </source>
</reference>
<dbReference type="PANTHER" id="PTHR47978">
    <property type="match status" value="1"/>
</dbReference>
<feature type="non-terminal residue" evidence="2">
    <location>
        <position position="181"/>
    </location>
</feature>
<dbReference type="InterPro" id="IPR027417">
    <property type="entry name" value="P-loop_NTPase"/>
</dbReference>
<gene>
    <name evidence="2" type="ORF">TPC1_14600</name>
</gene>
<dbReference type="Gene3D" id="3.40.50.300">
    <property type="entry name" value="P-loop containing nucleotide triphosphate hydrolases"/>
    <property type="match status" value="1"/>
</dbReference>
<proteinExistence type="predicted"/>
<dbReference type="SMART" id="SM00175">
    <property type="entry name" value="RAB"/>
    <property type="match status" value="1"/>
</dbReference>